<dbReference type="EMBL" id="AQIB01081944">
    <property type="status" value="NOT_ANNOTATED_CDS"/>
    <property type="molecule type" value="Genomic_DNA"/>
</dbReference>
<dbReference type="EMBL" id="AQIB01081938">
    <property type="status" value="NOT_ANNOTATED_CDS"/>
    <property type="molecule type" value="Genomic_DNA"/>
</dbReference>
<dbReference type="Proteomes" id="UP000029965">
    <property type="component" value="Chromosome 1"/>
</dbReference>
<protein>
    <submittedName>
        <fullName evidence="1">Uncharacterized protein</fullName>
    </submittedName>
</protein>
<dbReference type="eggNOG" id="ENOG502TKMV">
    <property type="taxonomic scope" value="Eukaryota"/>
</dbReference>
<evidence type="ECO:0000313" key="2">
    <source>
        <dbReference type="Proteomes" id="UP000029965"/>
    </source>
</evidence>
<dbReference type="EMBL" id="AQIB01081943">
    <property type="status" value="NOT_ANNOTATED_CDS"/>
    <property type="molecule type" value="Genomic_DNA"/>
</dbReference>
<dbReference type="EMBL" id="AQIB01081942">
    <property type="status" value="NOT_ANNOTATED_CDS"/>
    <property type="molecule type" value="Genomic_DNA"/>
</dbReference>
<reference evidence="1 2" key="1">
    <citation type="submission" date="2014-03" db="EMBL/GenBank/DDBJ databases">
        <authorList>
            <person name="Warren W."/>
            <person name="Wilson R.K."/>
        </authorList>
    </citation>
    <scope>NUCLEOTIDE SEQUENCE</scope>
</reference>
<dbReference type="EMBL" id="AQIB01081937">
    <property type="status" value="NOT_ANNOTATED_CDS"/>
    <property type="molecule type" value="Genomic_DNA"/>
</dbReference>
<dbReference type="EMBL" id="AQIB01081939">
    <property type="status" value="NOT_ANNOTATED_CDS"/>
    <property type="molecule type" value="Genomic_DNA"/>
</dbReference>
<proteinExistence type="predicted"/>
<sequence length="110" mass="12138">LSSLSPSKSGTERELFCFAPGRVQTHNVKSRAFCVVHLKCFLIYITLIPSPPPTPSPVLPNFPRNLCKACGGENICTKSEGARQGVPVWVVRPVLTPRGLHEGRPRKEEF</sequence>
<dbReference type="EMBL" id="AQIB01081946">
    <property type="status" value="NOT_ANNOTATED_CDS"/>
    <property type="molecule type" value="Genomic_DNA"/>
</dbReference>
<accession>A0A0D9QZQ1</accession>
<dbReference type="Ensembl" id="ENSCSAT00000003560.1">
    <property type="protein sequence ID" value="ENSCSAP00000001840.1"/>
    <property type="gene ID" value="ENSCSAG00000005530.1"/>
</dbReference>
<dbReference type="GeneTree" id="ENSGT00520000059086"/>
<name>A0A0D9QZQ1_CHLSB</name>
<dbReference type="EMBL" id="AQIB01081941">
    <property type="status" value="NOT_ANNOTATED_CDS"/>
    <property type="molecule type" value="Genomic_DNA"/>
</dbReference>
<reference evidence="1" key="3">
    <citation type="submission" date="2025-09" db="UniProtKB">
        <authorList>
            <consortium name="Ensembl"/>
        </authorList>
    </citation>
    <scope>IDENTIFICATION</scope>
</reference>
<keyword evidence="2" id="KW-1185">Reference proteome</keyword>
<organism evidence="1 2">
    <name type="scientific">Chlorocebus sabaeus</name>
    <name type="common">Green monkey</name>
    <name type="synonym">Simia sabaea</name>
    <dbReference type="NCBI Taxonomy" id="60711"/>
    <lineage>
        <taxon>Eukaryota</taxon>
        <taxon>Metazoa</taxon>
        <taxon>Chordata</taxon>
        <taxon>Craniata</taxon>
        <taxon>Vertebrata</taxon>
        <taxon>Euteleostomi</taxon>
        <taxon>Mammalia</taxon>
        <taxon>Eutheria</taxon>
        <taxon>Euarchontoglires</taxon>
        <taxon>Primates</taxon>
        <taxon>Haplorrhini</taxon>
        <taxon>Catarrhini</taxon>
        <taxon>Cercopithecidae</taxon>
        <taxon>Cercopithecinae</taxon>
        <taxon>Chlorocebus</taxon>
    </lineage>
</organism>
<dbReference type="Bgee" id="ENSCSAG00000005530">
    <property type="expression patterns" value="Expressed in caudate nucleus and 5 other cell types or tissues"/>
</dbReference>
<dbReference type="EMBL" id="AQIB01081945">
    <property type="status" value="NOT_ANNOTATED_CDS"/>
    <property type="molecule type" value="Genomic_DNA"/>
</dbReference>
<dbReference type="AlphaFoldDB" id="A0A0D9QZQ1"/>
<dbReference type="EMBL" id="AQIB01081940">
    <property type="status" value="NOT_ANNOTATED_CDS"/>
    <property type="molecule type" value="Genomic_DNA"/>
</dbReference>
<evidence type="ECO:0000313" key="1">
    <source>
        <dbReference type="Ensembl" id="ENSCSAP00000001840.1"/>
    </source>
</evidence>
<reference evidence="1" key="2">
    <citation type="submission" date="2025-08" db="UniProtKB">
        <authorList>
            <consortium name="Ensembl"/>
        </authorList>
    </citation>
    <scope>IDENTIFICATION</scope>
</reference>